<dbReference type="SUPFAM" id="SSF56801">
    <property type="entry name" value="Acetyl-CoA synthetase-like"/>
    <property type="match status" value="1"/>
</dbReference>
<dbReference type="EMBL" id="CP037933">
    <property type="protein sequence ID" value="QBN18958.1"/>
    <property type="molecule type" value="Genomic_DNA"/>
</dbReference>
<dbReference type="InterPro" id="IPR020459">
    <property type="entry name" value="AMP-binding"/>
</dbReference>
<evidence type="ECO:0000313" key="5">
    <source>
        <dbReference type="EMBL" id="QBN18958.1"/>
    </source>
</evidence>
<evidence type="ECO:0000256" key="3">
    <source>
        <dbReference type="ARBA" id="ARBA00022553"/>
    </source>
</evidence>
<dbReference type="Gene3D" id="1.10.1200.10">
    <property type="entry name" value="ACP-like"/>
    <property type="match status" value="1"/>
</dbReference>
<evidence type="ECO:0000256" key="2">
    <source>
        <dbReference type="ARBA" id="ARBA00022450"/>
    </source>
</evidence>
<feature type="domain" description="Carrier" evidence="4">
    <location>
        <begin position="514"/>
        <end position="589"/>
    </location>
</feature>
<dbReference type="SMART" id="SM00823">
    <property type="entry name" value="PKS_PP"/>
    <property type="match status" value="1"/>
</dbReference>
<dbReference type="RefSeq" id="WP_133276480.1">
    <property type="nucleotide sequence ID" value="NZ_CP037933.1"/>
</dbReference>
<dbReference type="PANTHER" id="PTHR45527:SF1">
    <property type="entry name" value="FATTY ACID SYNTHASE"/>
    <property type="match status" value="1"/>
</dbReference>
<comment type="cofactor">
    <cofactor evidence="1">
        <name>pantetheine 4'-phosphate</name>
        <dbReference type="ChEBI" id="CHEBI:47942"/>
    </cofactor>
</comment>
<dbReference type="SUPFAM" id="SSF47336">
    <property type="entry name" value="ACP-like"/>
    <property type="match status" value="1"/>
</dbReference>
<evidence type="ECO:0000259" key="4">
    <source>
        <dbReference type="PROSITE" id="PS50075"/>
    </source>
</evidence>
<dbReference type="Pfam" id="PF00975">
    <property type="entry name" value="Thioesterase"/>
    <property type="match status" value="1"/>
</dbReference>
<dbReference type="KEGG" id="fnk:E1750_09125"/>
<dbReference type="Pfam" id="PF00550">
    <property type="entry name" value="PP-binding"/>
    <property type="match status" value="1"/>
</dbReference>
<dbReference type="Gene3D" id="3.30.300.30">
    <property type="match status" value="1"/>
</dbReference>
<accession>A0A4P6YA38</accession>
<dbReference type="Gene3D" id="3.40.50.980">
    <property type="match status" value="2"/>
</dbReference>
<dbReference type="GO" id="GO:0031177">
    <property type="term" value="F:phosphopantetheine binding"/>
    <property type="evidence" value="ECO:0007669"/>
    <property type="project" value="InterPro"/>
</dbReference>
<keyword evidence="2" id="KW-0596">Phosphopantetheine</keyword>
<dbReference type="SUPFAM" id="SSF53474">
    <property type="entry name" value="alpha/beta-Hydrolases"/>
    <property type="match status" value="1"/>
</dbReference>
<dbReference type="InterPro" id="IPR001031">
    <property type="entry name" value="Thioesterase"/>
</dbReference>
<keyword evidence="3" id="KW-0597">Phosphoprotein</keyword>
<dbReference type="PROSITE" id="PS00455">
    <property type="entry name" value="AMP_BINDING"/>
    <property type="match status" value="1"/>
</dbReference>
<dbReference type="PROSITE" id="PS50075">
    <property type="entry name" value="CARRIER"/>
    <property type="match status" value="1"/>
</dbReference>
<dbReference type="Pfam" id="PF13193">
    <property type="entry name" value="AMP-binding_C"/>
    <property type="match status" value="1"/>
</dbReference>
<dbReference type="Pfam" id="PF00501">
    <property type="entry name" value="AMP-binding"/>
    <property type="match status" value="1"/>
</dbReference>
<dbReference type="InterPro" id="IPR020806">
    <property type="entry name" value="PKS_PP-bd"/>
</dbReference>
<organism evidence="5 6">
    <name type="scientific">Flavobacterium nackdongense</name>
    <dbReference type="NCBI Taxonomy" id="2547394"/>
    <lineage>
        <taxon>Bacteria</taxon>
        <taxon>Pseudomonadati</taxon>
        <taxon>Bacteroidota</taxon>
        <taxon>Flavobacteriia</taxon>
        <taxon>Flavobacteriales</taxon>
        <taxon>Flavobacteriaceae</taxon>
        <taxon>Flavobacterium</taxon>
    </lineage>
</organism>
<dbReference type="NCBIfam" id="TIGR01733">
    <property type="entry name" value="AA-adenyl-dom"/>
    <property type="match status" value="1"/>
</dbReference>
<gene>
    <name evidence="5" type="ORF">E1750_09125</name>
</gene>
<dbReference type="GO" id="GO:0005737">
    <property type="term" value="C:cytoplasm"/>
    <property type="evidence" value="ECO:0007669"/>
    <property type="project" value="TreeGrafter"/>
</dbReference>
<dbReference type="Gene3D" id="2.30.38.10">
    <property type="entry name" value="Luciferase, Domain 3"/>
    <property type="match status" value="1"/>
</dbReference>
<dbReference type="Proteomes" id="UP000291124">
    <property type="component" value="Chromosome"/>
</dbReference>
<protein>
    <submittedName>
        <fullName evidence="5">Amino acid adenylation domain-containing protein</fullName>
    </submittedName>
</protein>
<evidence type="ECO:0000313" key="6">
    <source>
        <dbReference type="Proteomes" id="UP000291124"/>
    </source>
</evidence>
<dbReference type="InterPro" id="IPR036736">
    <property type="entry name" value="ACP-like_sf"/>
</dbReference>
<dbReference type="FunFam" id="1.10.1200.10:FF:000005">
    <property type="entry name" value="Nonribosomal peptide synthetase 1"/>
    <property type="match status" value="1"/>
</dbReference>
<dbReference type="PANTHER" id="PTHR45527">
    <property type="entry name" value="NONRIBOSOMAL PEPTIDE SYNTHETASE"/>
    <property type="match status" value="1"/>
</dbReference>
<reference evidence="6" key="1">
    <citation type="submission" date="2019-03" db="EMBL/GenBank/DDBJ databases">
        <title>Flavobacterium sp.</title>
        <authorList>
            <person name="Kim H."/>
        </authorList>
    </citation>
    <scope>NUCLEOTIDE SEQUENCE [LARGE SCALE GENOMIC DNA]</scope>
    <source>
        <strain evidence="6">GS13</strain>
    </source>
</reference>
<sequence length="866" mass="97258">MIQPIASINSKETDTIVDLFVQQVARTPDEIAVVFKDRQLTYGELNTLSNQLAHYLILEKSLVSGDFVGLMQDRSEMLIVSILGILKSGAAYVPIDPTYPKQRIEYLQHDCNCKFTLDNESIANFLAAKENYAATAPSGVSLKPNDLAYIIYTSGSTGKPKGVMIEHQNLLHYLCSVSDYIDANSNHSGCFAHLSLSFDASITEVFLSLLFGKKIVVSSGTGLKIFDDVNLLKYAPYDFIKLTPSHISILLSVIGKEPRNQLVTKFIIGGEALYNYHINQFRLAGIDAKIVNEYGPTEATVGCSVYEFNIFDTPQASESIPIGKPISNSQIYVLDENKNLSPAGEIGEIYIAGNGIARGYFNREELTSKKFCNNPFDARTKMYKSGDLAKWLPDGNLMFFGRIDEQVKITGHRIELAEIEAALIAIPQIKLACVVLDAHVGSEPRLIAYLQPTNSIDKHPNLREELSKVVPSFMIPNIFMWVSDFPLTTNGKIDKKSLPAPEYIRENVDTQLRKPGTEIEKEIAKMWSEVLQLKEIAIDDDFFEMGGTSIMAVQVVAEIEKSTGKRFPLSVLFEYSTVEKFAKLIDEDAEHQADCIVPIKSNGSKVPLFMVHGGGLDVLYFANMSKHLDEDQPFYGIQGVGTKSFDDWYTSVEDMAANYIEAILKVNPNGPYAIAGYCVGGIVAFEISRQLLQQGKNVSLTAVLDSYADSSYYYKTYQQKKIIRHYLRTRRRLLYLTEMLTSVKAFKKRLNAKKEYILKKHFEENNTLSEQDELAFQRFVEATGMMHRILDQYHLKPQSVKIDVLRSKDDNMRGVSPKHLGWKKAARKGIIIHDIPVSDFDMRIAPHDKILATMLQDLLNERHAGI</sequence>
<dbReference type="AlphaFoldDB" id="A0A4P6YA38"/>
<proteinExistence type="predicted"/>
<keyword evidence="6" id="KW-1185">Reference proteome</keyword>
<dbReference type="OrthoDB" id="4317020at2"/>
<dbReference type="InterPro" id="IPR000873">
    <property type="entry name" value="AMP-dep_synth/lig_dom"/>
</dbReference>
<name>A0A4P6YA38_9FLAO</name>
<dbReference type="InterPro" id="IPR020845">
    <property type="entry name" value="AMP-binding_CS"/>
</dbReference>
<dbReference type="CDD" id="cd05930">
    <property type="entry name" value="A_NRPS"/>
    <property type="match status" value="1"/>
</dbReference>
<dbReference type="GO" id="GO:0044550">
    <property type="term" value="P:secondary metabolite biosynthetic process"/>
    <property type="evidence" value="ECO:0007669"/>
    <property type="project" value="TreeGrafter"/>
</dbReference>
<dbReference type="Gene3D" id="3.40.50.1820">
    <property type="entry name" value="alpha/beta hydrolase"/>
    <property type="match status" value="1"/>
</dbReference>
<dbReference type="InterPro" id="IPR029058">
    <property type="entry name" value="AB_hydrolase_fold"/>
</dbReference>
<dbReference type="PRINTS" id="PR00154">
    <property type="entry name" value="AMPBINDING"/>
</dbReference>
<dbReference type="InterPro" id="IPR010071">
    <property type="entry name" value="AA_adenyl_dom"/>
</dbReference>
<evidence type="ECO:0000256" key="1">
    <source>
        <dbReference type="ARBA" id="ARBA00001957"/>
    </source>
</evidence>
<dbReference type="SMART" id="SM01294">
    <property type="entry name" value="PKS_PP_betabranch"/>
    <property type="match status" value="1"/>
</dbReference>
<dbReference type="FunFam" id="2.30.38.10:FF:000001">
    <property type="entry name" value="Non-ribosomal peptide synthetase PvdI"/>
    <property type="match status" value="1"/>
</dbReference>
<dbReference type="InterPro" id="IPR025110">
    <property type="entry name" value="AMP-bd_C"/>
</dbReference>
<dbReference type="FunFam" id="3.40.50.980:FF:000001">
    <property type="entry name" value="Non-ribosomal peptide synthetase"/>
    <property type="match status" value="1"/>
</dbReference>
<dbReference type="InterPro" id="IPR045851">
    <property type="entry name" value="AMP-bd_C_sf"/>
</dbReference>
<dbReference type="GO" id="GO:0043041">
    <property type="term" value="P:amino acid activation for nonribosomal peptide biosynthetic process"/>
    <property type="evidence" value="ECO:0007669"/>
    <property type="project" value="TreeGrafter"/>
</dbReference>
<dbReference type="InterPro" id="IPR009081">
    <property type="entry name" value="PP-bd_ACP"/>
</dbReference>